<evidence type="ECO:0000313" key="4">
    <source>
        <dbReference type="Proteomes" id="UP000031521"/>
    </source>
</evidence>
<evidence type="ECO:0000256" key="1">
    <source>
        <dbReference type="SAM" id="MobiDB-lite"/>
    </source>
</evidence>
<dbReference type="STRING" id="1208324.P73_2579"/>
<dbReference type="KEGG" id="cid:P73_2579"/>
<gene>
    <name evidence="3" type="ORF">P73_2579</name>
</gene>
<feature type="domain" description="Hedgehog/Intein (Hint)" evidence="2">
    <location>
        <begin position="46"/>
        <end position="187"/>
    </location>
</feature>
<evidence type="ECO:0000313" key="3">
    <source>
        <dbReference type="EMBL" id="AJE47294.1"/>
    </source>
</evidence>
<name>A0A0B5DW78_9RHOB</name>
<dbReference type="InterPro" id="IPR036844">
    <property type="entry name" value="Hint_dom_sf"/>
</dbReference>
<organism evidence="3 4">
    <name type="scientific">Celeribacter indicus</name>
    <dbReference type="NCBI Taxonomy" id="1208324"/>
    <lineage>
        <taxon>Bacteria</taxon>
        <taxon>Pseudomonadati</taxon>
        <taxon>Pseudomonadota</taxon>
        <taxon>Alphaproteobacteria</taxon>
        <taxon>Rhodobacterales</taxon>
        <taxon>Roseobacteraceae</taxon>
        <taxon>Celeribacter</taxon>
    </lineage>
</organism>
<dbReference type="Pfam" id="PF13403">
    <property type="entry name" value="Hint_2"/>
    <property type="match status" value="1"/>
</dbReference>
<feature type="region of interest" description="Disordered" evidence="1">
    <location>
        <begin position="1"/>
        <end position="20"/>
    </location>
</feature>
<evidence type="ECO:0000259" key="2">
    <source>
        <dbReference type="Pfam" id="PF13403"/>
    </source>
</evidence>
<accession>A0A0B5DW78</accession>
<keyword evidence="4" id="KW-1185">Reference proteome</keyword>
<feature type="compositionally biased region" description="Basic and acidic residues" evidence="1">
    <location>
        <begin position="1"/>
        <end position="15"/>
    </location>
</feature>
<proteinExistence type="predicted"/>
<dbReference type="SUPFAM" id="SSF51294">
    <property type="entry name" value="Hedgehog/intein (Hint) domain"/>
    <property type="match status" value="1"/>
</dbReference>
<dbReference type="HOGENOM" id="CLU_071538_1_0_5"/>
<dbReference type="InterPro" id="IPR028992">
    <property type="entry name" value="Hedgehog/Intein_dom"/>
</dbReference>
<reference evidence="3 4" key="1">
    <citation type="journal article" date="2014" name="Int. J. Syst. Evol. Microbiol.">
        <title>Celeribacter indicus sp. nov., a polycyclic aromatic hydrocarbon-degrading bacterium from deep-sea sediment and reclassification of Huaishuia halophila as Celeribacter halophilus comb. nov.</title>
        <authorList>
            <person name="Lai Q."/>
            <person name="Cao J."/>
            <person name="Yuan J."/>
            <person name="Li F."/>
            <person name="Shao Z."/>
        </authorList>
    </citation>
    <scope>NUCLEOTIDE SEQUENCE [LARGE SCALE GENOMIC DNA]</scope>
    <source>
        <strain evidence="3">P73</strain>
    </source>
</reference>
<protein>
    <submittedName>
        <fullName evidence="3">Type I secretion target repeat-containing protein</fullName>
    </submittedName>
</protein>
<dbReference type="EMBL" id="CP004393">
    <property type="protein sequence ID" value="AJE47294.1"/>
    <property type="molecule type" value="Genomic_DNA"/>
</dbReference>
<dbReference type="AlphaFoldDB" id="A0A0B5DW78"/>
<dbReference type="Proteomes" id="UP000031521">
    <property type="component" value="Chromosome"/>
</dbReference>
<sequence length="239" mass="25421">MAIHRGKDEGNDRRGASAPDPRWLARNGLVLDSAVHGESLLPGIGADAAIATMRGLVAAGDLKPGDRLITRDGGPREIVWVGRCDLTEAELARQPGLAPVRIAAGALGNGLPDRALTLSPHHRLLLRSEAAALYFSEREVLAPAGHLVGLPGISRVQDAAVSYVHVLCDRHELTLANSSWAETFQPGTAAMAGLGPAERREIRALVPDLSEGEGPAVQGAARRTLTRQETRLLLDWTRC</sequence>